<evidence type="ECO:0000313" key="3">
    <source>
        <dbReference type="Proteomes" id="UP000175989"/>
    </source>
</evidence>
<protein>
    <submittedName>
        <fullName evidence="2">Uncharacterized protein</fullName>
    </submittedName>
</protein>
<dbReference type="EMBL" id="LROM01000152">
    <property type="protein sequence ID" value="OEZ91516.1"/>
    <property type="molecule type" value="Genomic_DNA"/>
</dbReference>
<dbReference type="RefSeq" id="WP_070251989.1">
    <property type="nucleotide sequence ID" value="NZ_LROM01000152.1"/>
</dbReference>
<organism evidence="2 3">
    <name type="scientific">Duganella phyllosphaerae</name>
    <dbReference type="NCBI Taxonomy" id="762836"/>
    <lineage>
        <taxon>Bacteria</taxon>
        <taxon>Pseudomonadati</taxon>
        <taxon>Pseudomonadota</taxon>
        <taxon>Betaproteobacteria</taxon>
        <taxon>Burkholderiales</taxon>
        <taxon>Oxalobacteraceae</taxon>
        <taxon>Telluria group</taxon>
        <taxon>Duganella</taxon>
    </lineage>
</organism>
<accession>A0A1E7W6B3</accession>
<dbReference type="AlphaFoldDB" id="A0A1E7W6B3"/>
<proteinExistence type="predicted"/>
<reference evidence="3" key="1">
    <citation type="journal article" date="2016" name="Front. Microbiol.">
        <title>Molecular Keys to the Janthinobacterium and Duganella spp. Interaction with the Plant Pathogen Fusarium graminearum.</title>
        <authorList>
            <person name="Haack F.S."/>
            <person name="Poehlein A."/>
            <person name="Kroger C."/>
            <person name="Voigt C.A."/>
            <person name="Piepenbring M."/>
            <person name="Bode H.B."/>
            <person name="Daniel R."/>
            <person name="Schafer W."/>
            <person name="Streit W.R."/>
        </authorList>
    </citation>
    <scope>NUCLEOTIDE SEQUENCE [LARGE SCALE GENOMIC DNA]</scope>
    <source>
        <strain evidence="3">T54</strain>
    </source>
</reference>
<dbReference type="PATRIC" id="fig|762836.4.peg.5272"/>
<sequence length="499" mass="52639">MNNHPAENEAVGAVAIQAGTGAPATSQLITLDPAKYVAEVFKPFNDKLETLKVEADAITPDASTTAGMDVCIKYRAAFRDDVRIAGEKARADRKAPILQIGKLLDTKYRDLLEAVAPYEAKFHNAIEAEKKRKEDLKAAEAARAEQTRLRVVAIRELPLQAVGQSAEVIAKMVAALEADEPDDTFGTLLDAAKTARTEVLAKLAALQVTASESEAEAARITAERAELAQLREAAAERQRLAQAEAERVAAAQKAEADRLAALAAEQEAAALREREAAAARLKAEADAQAEKNRLAQAEIDRQLAEIAATKAAAEAAQRRADAERQASETKAAAERQAAADQAERNRVAAETKAQMEQQAAQVSAQRAAQATADRATQVAQPSIRSAIAAAHQGIAQDQAAALADQGQLADLANAQNGAAVADDLFSIGSAASATTPPALRLGQIGERLGISLTAEFLTSLGFAPAATDRAAKLYHDADFPRMCAALTRHIAAVQAKFSV</sequence>
<name>A0A1E7W6B3_9BURK</name>
<feature type="compositionally biased region" description="Basic and acidic residues" evidence="1">
    <location>
        <begin position="317"/>
        <end position="333"/>
    </location>
</feature>
<gene>
    <name evidence="2" type="ORF">DUPY_51280</name>
</gene>
<keyword evidence="3" id="KW-1185">Reference proteome</keyword>
<evidence type="ECO:0000256" key="1">
    <source>
        <dbReference type="SAM" id="MobiDB-lite"/>
    </source>
</evidence>
<dbReference type="OrthoDB" id="9135654at2"/>
<dbReference type="Proteomes" id="UP000175989">
    <property type="component" value="Unassembled WGS sequence"/>
</dbReference>
<evidence type="ECO:0000313" key="2">
    <source>
        <dbReference type="EMBL" id="OEZ91516.1"/>
    </source>
</evidence>
<comment type="caution">
    <text evidence="2">The sequence shown here is derived from an EMBL/GenBank/DDBJ whole genome shotgun (WGS) entry which is preliminary data.</text>
</comment>
<feature type="region of interest" description="Disordered" evidence="1">
    <location>
        <begin position="317"/>
        <end position="360"/>
    </location>
</feature>